<feature type="non-terminal residue" evidence="1">
    <location>
        <position position="1"/>
    </location>
</feature>
<gene>
    <name evidence="1" type="ORF">PMAYCL1PPCAC_28146</name>
</gene>
<protein>
    <submittedName>
        <fullName evidence="1">Uncharacterized protein</fullName>
    </submittedName>
</protein>
<sequence>IYLHDEAKVIFLRKVKSGAARNRLECLVRAWNSPNSFSKVLEGFFIVSSAITFISNDALLS</sequence>
<dbReference type="AlphaFoldDB" id="A0AAN5D6Z1"/>
<reference evidence="2" key="1">
    <citation type="submission" date="2022-10" db="EMBL/GenBank/DDBJ databases">
        <title>Genome assembly of Pristionchus species.</title>
        <authorList>
            <person name="Yoshida K."/>
            <person name="Sommer R.J."/>
        </authorList>
    </citation>
    <scope>NUCLEOTIDE SEQUENCE [LARGE SCALE GENOMIC DNA]</scope>
    <source>
        <strain evidence="2">RS5460</strain>
    </source>
</reference>
<evidence type="ECO:0000313" key="2">
    <source>
        <dbReference type="Proteomes" id="UP001328107"/>
    </source>
</evidence>
<name>A0AAN5D6Z1_9BILA</name>
<accession>A0AAN5D6Z1</accession>
<evidence type="ECO:0000313" key="1">
    <source>
        <dbReference type="EMBL" id="GMR57951.1"/>
    </source>
</evidence>
<organism evidence="1 2">
    <name type="scientific">Pristionchus mayeri</name>
    <dbReference type="NCBI Taxonomy" id="1317129"/>
    <lineage>
        <taxon>Eukaryota</taxon>
        <taxon>Metazoa</taxon>
        <taxon>Ecdysozoa</taxon>
        <taxon>Nematoda</taxon>
        <taxon>Chromadorea</taxon>
        <taxon>Rhabditida</taxon>
        <taxon>Rhabditina</taxon>
        <taxon>Diplogasteromorpha</taxon>
        <taxon>Diplogasteroidea</taxon>
        <taxon>Neodiplogasteridae</taxon>
        <taxon>Pristionchus</taxon>
    </lineage>
</organism>
<comment type="caution">
    <text evidence="1">The sequence shown here is derived from an EMBL/GenBank/DDBJ whole genome shotgun (WGS) entry which is preliminary data.</text>
</comment>
<dbReference type="Proteomes" id="UP001328107">
    <property type="component" value="Unassembled WGS sequence"/>
</dbReference>
<proteinExistence type="predicted"/>
<keyword evidence="2" id="KW-1185">Reference proteome</keyword>
<dbReference type="EMBL" id="BTRK01000006">
    <property type="protein sequence ID" value="GMR57951.1"/>
    <property type="molecule type" value="Genomic_DNA"/>
</dbReference>